<evidence type="ECO:0008006" key="3">
    <source>
        <dbReference type="Google" id="ProtNLM"/>
    </source>
</evidence>
<reference evidence="1 2" key="1">
    <citation type="journal article" date="2023" name="Antonie Van Leeuwenhoek">
        <title>Mesoterricola silvestris gen. nov., sp. nov., Mesoterricola sediminis sp. nov., Geothrix oryzae sp. nov., Geothrix edaphica sp. nov., Geothrix rubra sp. nov., and Geothrix limicola sp. nov., six novel members of Acidobacteriota isolated from soils.</title>
        <authorList>
            <person name="Itoh H."/>
            <person name="Sugisawa Y."/>
            <person name="Mise K."/>
            <person name="Xu Z."/>
            <person name="Kuniyasu M."/>
            <person name="Ushijima N."/>
            <person name="Kawano K."/>
            <person name="Kobayashi E."/>
            <person name="Shiratori Y."/>
            <person name="Masuda Y."/>
            <person name="Senoo K."/>
        </authorList>
    </citation>
    <scope>NUCLEOTIDE SEQUENCE [LARGE SCALE GENOMIC DNA]</scope>
    <source>
        <strain evidence="1 2">Red804</strain>
    </source>
</reference>
<evidence type="ECO:0000313" key="2">
    <source>
        <dbReference type="Proteomes" id="UP001165069"/>
    </source>
</evidence>
<accession>A0ABQ5QFY8</accession>
<dbReference type="EMBL" id="BSDE01000004">
    <property type="protein sequence ID" value="GLH73750.1"/>
    <property type="molecule type" value="Genomic_DNA"/>
</dbReference>
<sequence>MSKGHRGYIASRPVRGTSTPQRVQNLVVRDYARRRGLTYLLSATEYAMPGCTMVLENLLAELPRLDGIICFSIFMLPPEPERRAAIYARILAAGATFHAALENLSLSSASDVGPLEDLIASALLLPEVPFAGRYEKAEQSLLEQGGAFARALHLED</sequence>
<evidence type="ECO:0000313" key="1">
    <source>
        <dbReference type="EMBL" id="GLH73750.1"/>
    </source>
</evidence>
<protein>
    <recommendedName>
        <fullName evidence="3">Sporadic carbohydrate cluster protein, TIGR04323 family</fullName>
    </recommendedName>
</protein>
<dbReference type="RefSeq" id="WP_285575296.1">
    <property type="nucleotide sequence ID" value="NZ_BSDE01000004.1"/>
</dbReference>
<comment type="caution">
    <text evidence="1">The sequence shown here is derived from an EMBL/GenBank/DDBJ whole genome shotgun (WGS) entry which is preliminary data.</text>
</comment>
<organism evidence="1 2">
    <name type="scientific">Geothrix limicola</name>
    <dbReference type="NCBI Taxonomy" id="2927978"/>
    <lineage>
        <taxon>Bacteria</taxon>
        <taxon>Pseudomonadati</taxon>
        <taxon>Acidobacteriota</taxon>
        <taxon>Holophagae</taxon>
        <taxon>Holophagales</taxon>
        <taxon>Holophagaceae</taxon>
        <taxon>Geothrix</taxon>
    </lineage>
</organism>
<dbReference type="NCBIfam" id="TIGR04323">
    <property type="entry name" value="SpoChoClust_1"/>
    <property type="match status" value="1"/>
</dbReference>
<dbReference type="InterPro" id="IPR027610">
    <property type="entry name" value="SpoChClust_LIC12192"/>
</dbReference>
<name>A0ABQ5QFY8_9BACT</name>
<keyword evidence="2" id="KW-1185">Reference proteome</keyword>
<dbReference type="Proteomes" id="UP001165069">
    <property type="component" value="Unassembled WGS sequence"/>
</dbReference>
<proteinExistence type="predicted"/>
<gene>
    <name evidence="1" type="ORF">GETHLI_22520</name>
</gene>